<reference evidence="8 9" key="1">
    <citation type="journal article" date="2013" name="Curr. Biol.">
        <title>The Genome of the Foraminiferan Reticulomyxa filosa.</title>
        <authorList>
            <person name="Glockner G."/>
            <person name="Hulsmann N."/>
            <person name="Schleicher M."/>
            <person name="Noegel A.A."/>
            <person name="Eichinger L."/>
            <person name="Gallinger C."/>
            <person name="Pawlowski J."/>
            <person name="Sierra R."/>
            <person name="Euteneuer U."/>
            <person name="Pillet L."/>
            <person name="Moustafa A."/>
            <person name="Platzer M."/>
            <person name="Groth M."/>
            <person name="Szafranski K."/>
            <person name="Schliwa M."/>
        </authorList>
    </citation>
    <scope>NUCLEOTIDE SEQUENCE [LARGE SCALE GENOMIC DNA]</scope>
</reference>
<keyword evidence="6" id="KW-0131">Cell cycle</keyword>
<keyword evidence="7" id="KW-0175">Coiled coil</keyword>
<comment type="similarity">
    <text evidence="2">Belongs to the MAD1 family.</text>
</comment>
<dbReference type="GO" id="GO:0051301">
    <property type="term" value="P:cell division"/>
    <property type="evidence" value="ECO:0007669"/>
    <property type="project" value="UniProtKB-KW"/>
</dbReference>
<keyword evidence="4" id="KW-0498">Mitosis</keyword>
<keyword evidence="3" id="KW-0132">Cell division</keyword>
<evidence type="ECO:0000256" key="5">
    <source>
        <dbReference type="ARBA" id="ARBA00023242"/>
    </source>
</evidence>
<keyword evidence="5" id="KW-0539">Nucleus</keyword>
<evidence type="ECO:0000256" key="7">
    <source>
        <dbReference type="SAM" id="Coils"/>
    </source>
</evidence>
<organism evidence="8 9">
    <name type="scientific">Reticulomyxa filosa</name>
    <dbReference type="NCBI Taxonomy" id="46433"/>
    <lineage>
        <taxon>Eukaryota</taxon>
        <taxon>Sar</taxon>
        <taxon>Rhizaria</taxon>
        <taxon>Retaria</taxon>
        <taxon>Foraminifera</taxon>
        <taxon>Monothalamids</taxon>
        <taxon>Reticulomyxidae</taxon>
        <taxon>Reticulomyxa</taxon>
    </lineage>
</organism>
<dbReference type="GO" id="GO:0005635">
    <property type="term" value="C:nuclear envelope"/>
    <property type="evidence" value="ECO:0007669"/>
    <property type="project" value="TreeGrafter"/>
</dbReference>
<protein>
    <submittedName>
        <fullName evidence="8">Mitotic spindle assembly checkpoint protein MAD1</fullName>
    </submittedName>
</protein>
<evidence type="ECO:0000256" key="1">
    <source>
        <dbReference type="ARBA" id="ARBA00004123"/>
    </source>
</evidence>
<evidence type="ECO:0000313" key="8">
    <source>
        <dbReference type="EMBL" id="ETO31578.1"/>
    </source>
</evidence>
<dbReference type="GO" id="GO:0000776">
    <property type="term" value="C:kinetochore"/>
    <property type="evidence" value="ECO:0007669"/>
    <property type="project" value="TreeGrafter"/>
</dbReference>
<dbReference type="GO" id="GO:0007094">
    <property type="term" value="P:mitotic spindle assembly checkpoint signaling"/>
    <property type="evidence" value="ECO:0007669"/>
    <property type="project" value="InterPro"/>
</dbReference>
<dbReference type="SUPFAM" id="SSF75704">
    <property type="entry name" value="Mitotic arrest deficient-like 1, Mad1"/>
    <property type="match status" value="1"/>
</dbReference>
<dbReference type="Gene3D" id="6.10.250.90">
    <property type="match status" value="1"/>
</dbReference>
<evidence type="ECO:0000256" key="4">
    <source>
        <dbReference type="ARBA" id="ARBA00022776"/>
    </source>
</evidence>
<name>X6P0B2_RETFI</name>
<keyword evidence="9" id="KW-1185">Reference proteome</keyword>
<proteinExistence type="inferred from homology"/>
<feature type="coiled-coil region" evidence="7">
    <location>
        <begin position="50"/>
        <end position="110"/>
    </location>
</feature>
<comment type="caution">
    <text evidence="8">The sequence shown here is derived from an EMBL/GenBank/DDBJ whole genome shotgun (WGS) entry which is preliminary data.</text>
</comment>
<dbReference type="InterPro" id="IPR008672">
    <property type="entry name" value="Mad1"/>
</dbReference>
<dbReference type="AlphaFoldDB" id="X6P0B2"/>
<dbReference type="GO" id="GO:0072686">
    <property type="term" value="C:mitotic spindle"/>
    <property type="evidence" value="ECO:0007669"/>
    <property type="project" value="TreeGrafter"/>
</dbReference>
<gene>
    <name evidence="8" type="ORF">RFI_05543</name>
</gene>
<evidence type="ECO:0000256" key="6">
    <source>
        <dbReference type="ARBA" id="ARBA00023306"/>
    </source>
</evidence>
<dbReference type="Proteomes" id="UP000023152">
    <property type="component" value="Unassembled WGS sequence"/>
</dbReference>
<dbReference type="PANTHER" id="PTHR23168">
    <property type="entry name" value="MITOTIC SPINDLE ASSEMBLY CHECKPOINT PROTEIN MAD1 MITOTIC ARREST DEFICIENT-LIKE PROTEIN 1"/>
    <property type="match status" value="1"/>
</dbReference>
<accession>X6P0B2</accession>
<dbReference type="Pfam" id="PF05557">
    <property type="entry name" value="MAD"/>
    <property type="match status" value="1"/>
</dbReference>
<dbReference type="GO" id="GO:0051315">
    <property type="term" value="P:attachment of mitotic spindle microtubules to kinetochore"/>
    <property type="evidence" value="ECO:0007669"/>
    <property type="project" value="TreeGrafter"/>
</dbReference>
<evidence type="ECO:0000256" key="3">
    <source>
        <dbReference type="ARBA" id="ARBA00022618"/>
    </source>
</evidence>
<comment type="subcellular location">
    <subcellularLocation>
        <location evidence="1">Nucleus</location>
    </subcellularLocation>
</comment>
<sequence>MQFNLIKKKKKKKKLLGSGEFNQSTTKVLHLKKNFREMPTQPSTTSKAEVESLRAQVEQYKVSLKELSEGSSDLQKFESAQRCKILENKVDNLKDENNVLRGDLDKYKTILERTKKIFADKLTEYRKAVYKLTGWLISIVPSDDETLGNNNNSTHPSNNEANARPIKEMLLELKHLWMQTPNDRIVIGLRPKDQIAVFFIRDTPFMRSVDPKILKSFETKRSSPYLLSAITMQLYKE</sequence>
<dbReference type="PANTHER" id="PTHR23168:SF0">
    <property type="entry name" value="MITOTIC SPINDLE ASSEMBLY CHECKPOINT PROTEIN MAD1"/>
    <property type="match status" value="1"/>
</dbReference>
<evidence type="ECO:0000313" key="9">
    <source>
        <dbReference type="Proteomes" id="UP000023152"/>
    </source>
</evidence>
<evidence type="ECO:0000256" key="2">
    <source>
        <dbReference type="ARBA" id="ARBA00008029"/>
    </source>
</evidence>
<dbReference type="EMBL" id="ASPP01004833">
    <property type="protein sequence ID" value="ETO31578.1"/>
    <property type="molecule type" value="Genomic_DNA"/>
</dbReference>